<name>A0A9P0XBD1_PIEBR</name>
<reference evidence="2" key="1">
    <citation type="submission" date="2022-05" db="EMBL/GenBank/DDBJ databases">
        <authorList>
            <person name="Okamura Y."/>
        </authorList>
    </citation>
    <scope>NUCLEOTIDE SEQUENCE</scope>
</reference>
<keyword evidence="3" id="KW-1185">Reference proteome</keyword>
<accession>A0A9P0XBD1</accession>
<feature type="compositionally biased region" description="Basic and acidic residues" evidence="1">
    <location>
        <begin position="1"/>
        <end position="12"/>
    </location>
</feature>
<sequence>MHQGFQKHEDKLTIIGRRGTAAPHPRALPRLSSRPTLSLLVRETRDAICCPLTCSLCVCDSADGACASGSCPALEPETTVLSASVVSADHAVKRAHGNTIN</sequence>
<dbReference type="Proteomes" id="UP001152562">
    <property type="component" value="Unassembled WGS sequence"/>
</dbReference>
<proteinExistence type="predicted"/>
<feature type="region of interest" description="Disordered" evidence="1">
    <location>
        <begin position="1"/>
        <end position="30"/>
    </location>
</feature>
<dbReference type="AlphaFoldDB" id="A0A9P0XBD1"/>
<evidence type="ECO:0000313" key="3">
    <source>
        <dbReference type="Proteomes" id="UP001152562"/>
    </source>
</evidence>
<protein>
    <submittedName>
        <fullName evidence="2">Uncharacterized protein</fullName>
    </submittedName>
</protein>
<organism evidence="2 3">
    <name type="scientific">Pieris brassicae</name>
    <name type="common">White butterfly</name>
    <name type="synonym">Large white butterfly</name>
    <dbReference type="NCBI Taxonomy" id="7116"/>
    <lineage>
        <taxon>Eukaryota</taxon>
        <taxon>Metazoa</taxon>
        <taxon>Ecdysozoa</taxon>
        <taxon>Arthropoda</taxon>
        <taxon>Hexapoda</taxon>
        <taxon>Insecta</taxon>
        <taxon>Pterygota</taxon>
        <taxon>Neoptera</taxon>
        <taxon>Endopterygota</taxon>
        <taxon>Lepidoptera</taxon>
        <taxon>Glossata</taxon>
        <taxon>Ditrysia</taxon>
        <taxon>Papilionoidea</taxon>
        <taxon>Pieridae</taxon>
        <taxon>Pierinae</taxon>
        <taxon>Pieris</taxon>
    </lineage>
</organism>
<evidence type="ECO:0000313" key="2">
    <source>
        <dbReference type="EMBL" id="CAH4028563.1"/>
    </source>
</evidence>
<comment type="caution">
    <text evidence="2">The sequence shown here is derived from an EMBL/GenBank/DDBJ whole genome shotgun (WGS) entry which is preliminary data.</text>
</comment>
<evidence type="ECO:0000256" key="1">
    <source>
        <dbReference type="SAM" id="MobiDB-lite"/>
    </source>
</evidence>
<gene>
    <name evidence="2" type="ORF">PIBRA_LOCUS5390</name>
</gene>
<dbReference type="EMBL" id="CALOZG010000005">
    <property type="protein sequence ID" value="CAH4028563.1"/>
    <property type="molecule type" value="Genomic_DNA"/>
</dbReference>